<name>A0A0E9P6G8_ANGAN</name>
<reference evidence="2" key="2">
    <citation type="journal article" date="2015" name="Fish Shellfish Immunol.">
        <title>Early steps in the European eel (Anguilla anguilla)-Vibrio vulnificus interaction in the gills: Role of the RtxA13 toxin.</title>
        <authorList>
            <person name="Callol A."/>
            <person name="Pajuelo D."/>
            <person name="Ebbesson L."/>
            <person name="Teles M."/>
            <person name="MacKenzie S."/>
            <person name="Amaro C."/>
        </authorList>
    </citation>
    <scope>NUCLEOTIDE SEQUENCE</scope>
</reference>
<dbReference type="AlphaFoldDB" id="A0A0E9P6G8"/>
<organism evidence="2">
    <name type="scientific">Anguilla anguilla</name>
    <name type="common">European freshwater eel</name>
    <name type="synonym">Muraena anguilla</name>
    <dbReference type="NCBI Taxonomy" id="7936"/>
    <lineage>
        <taxon>Eukaryota</taxon>
        <taxon>Metazoa</taxon>
        <taxon>Chordata</taxon>
        <taxon>Craniata</taxon>
        <taxon>Vertebrata</taxon>
        <taxon>Euteleostomi</taxon>
        <taxon>Actinopterygii</taxon>
        <taxon>Neopterygii</taxon>
        <taxon>Teleostei</taxon>
        <taxon>Anguilliformes</taxon>
        <taxon>Anguillidae</taxon>
        <taxon>Anguilla</taxon>
    </lineage>
</organism>
<feature type="region of interest" description="Disordered" evidence="1">
    <location>
        <begin position="1"/>
        <end position="39"/>
    </location>
</feature>
<reference evidence="2" key="1">
    <citation type="submission" date="2014-11" db="EMBL/GenBank/DDBJ databases">
        <authorList>
            <person name="Amaro Gonzalez C."/>
        </authorList>
    </citation>
    <scope>NUCLEOTIDE SEQUENCE</scope>
</reference>
<accession>A0A0E9P6G8</accession>
<dbReference type="EMBL" id="GBXM01108391">
    <property type="protein sequence ID" value="JAH00186.1"/>
    <property type="molecule type" value="Transcribed_RNA"/>
</dbReference>
<evidence type="ECO:0000256" key="1">
    <source>
        <dbReference type="SAM" id="MobiDB-lite"/>
    </source>
</evidence>
<protein>
    <submittedName>
        <fullName evidence="2">Uncharacterized protein</fullName>
    </submittedName>
</protein>
<proteinExistence type="predicted"/>
<evidence type="ECO:0000313" key="2">
    <source>
        <dbReference type="EMBL" id="JAH00186.1"/>
    </source>
</evidence>
<sequence>MKGDKQSSSGRNTLQQEENAVIKNEQNHRMHRVSTRQTA</sequence>
<feature type="compositionally biased region" description="Basic residues" evidence="1">
    <location>
        <begin position="29"/>
        <end position="39"/>
    </location>
</feature>
<feature type="compositionally biased region" description="Polar residues" evidence="1">
    <location>
        <begin position="1"/>
        <end position="18"/>
    </location>
</feature>